<feature type="compositionally biased region" description="Polar residues" evidence="6">
    <location>
        <begin position="1"/>
        <end position="17"/>
    </location>
</feature>
<dbReference type="Gene3D" id="3.90.180.10">
    <property type="entry name" value="Medium-chain alcohol dehydrogenases, catalytic domain"/>
    <property type="match status" value="2"/>
</dbReference>
<feature type="domain" description="Luciferase-like" evidence="7">
    <location>
        <begin position="45"/>
        <end position="412"/>
    </location>
</feature>
<dbReference type="InterPro" id="IPR011032">
    <property type="entry name" value="GroES-like_sf"/>
</dbReference>
<sequence length="832" mass="90188">MVSPATNGSAEHTNGHTNGAAPPKKKMILNAFVEMCSGHQSPGLWRHPSDQSTNFNSIQHWTTLAQTLEAGGFHAMFIADVLGGYDVYKKSLDEAVRSGAQWPVNEPLQVVPAMAAATRSIGFGVTVSTTYEQPYHLARRLSTLDHLTGGRCGWNVVTGYLDSAARNLGRAAQPEHDERYAIAEEYMEVMYKLWQASWREDAVALDRARGIYTHPDRVRQINHEGKYFTVPGPHICQPSPQRVPVIMQAGTSKAGTAFSSKHAEAVFVSGHSPASCARGVASIREQAAKAGRDPKAIKVIAKVCIVLGRTLEEAEAKYADYAQYGDIGGALALFGGWTGYDMDEYGDDEELRLVQTNAIRSYMEGLGKHQPKVGKWTKRVLGEHLIVGGLGGTIVGTPEVVADELERWMREADVDGFNIAYAIMPQSFTDVIELLIPELRRRGTFWDGYEFPGATLRENLYGIKGQKLPPDNHPASRYLWKAPTKVEPTRLAFRSLGADGVNGTNGVNGVNGSSAYGPNEVNGTNGHAPPTSGYVPAWAKDVDDGFDPVAMQLGKPPPQPTSTMAGIASKIGTTGYKPHPSGATMKAAQWTGTRSITLNAVPRPAITAAAADAIVRITHCTICGSDLHMYAGMQHGDIMGHEATASSSCPSSRAATAHAQRLALAESFGMVPVDVNQHKDVAEYILSVQPGGLDRGIEASAFRSADSVQHKIMRATGLERDSGDTPTSVLRSVRKCGNVALIGDFFFETNQFPIGLLMEKTITLRGGQLMAQRYHPYLLDLVVSGKYDPSFMFTHEDKLENISECYAKFHEHKIPGGLKVLLTIEFGRSQGQ</sequence>
<dbReference type="Pfam" id="PF00296">
    <property type="entry name" value="Bac_luciferase"/>
    <property type="match status" value="1"/>
</dbReference>
<dbReference type="InterPro" id="IPR011251">
    <property type="entry name" value="Luciferase-like_dom"/>
</dbReference>
<dbReference type="PANTHER" id="PTHR30011">
    <property type="entry name" value="ALKANESULFONATE MONOOXYGENASE-RELATED"/>
    <property type="match status" value="1"/>
</dbReference>
<evidence type="ECO:0000256" key="6">
    <source>
        <dbReference type="SAM" id="MobiDB-lite"/>
    </source>
</evidence>
<keyword evidence="4" id="KW-0503">Monooxygenase</keyword>
<dbReference type="GO" id="GO:0016705">
    <property type="term" value="F:oxidoreductase activity, acting on paired donors, with incorporation or reduction of molecular oxygen"/>
    <property type="evidence" value="ECO:0007669"/>
    <property type="project" value="InterPro"/>
</dbReference>
<evidence type="ECO:0000256" key="2">
    <source>
        <dbReference type="ARBA" id="ARBA00022643"/>
    </source>
</evidence>
<accession>A0A8H4IV12</accession>
<evidence type="ECO:0000313" key="8">
    <source>
        <dbReference type="EMBL" id="KAF4307995.1"/>
    </source>
</evidence>
<dbReference type="EMBL" id="WWBZ02000022">
    <property type="protein sequence ID" value="KAF4307995.1"/>
    <property type="molecule type" value="Genomic_DNA"/>
</dbReference>
<dbReference type="InterPro" id="IPR036661">
    <property type="entry name" value="Luciferase-like_sf"/>
</dbReference>
<dbReference type="SUPFAM" id="SSF51679">
    <property type="entry name" value="Bacterial luciferase-like"/>
    <property type="match status" value="1"/>
</dbReference>
<gene>
    <name evidence="8" type="ORF">GTA08_BOTSDO04688</name>
</gene>
<keyword evidence="3" id="KW-0560">Oxidoreductase</keyword>
<keyword evidence="9" id="KW-1185">Reference proteome</keyword>
<dbReference type="Gene3D" id="3.20.20.30">
    <property type="entry name" value="Luciferase-like domain"/>
    <property type="match status" value="1"/>
</dbReference>
<feature type="region of interest" description="Disordered" evidence="6">
    <location>
        <begin position="1"/>
        <end position="23"/>
    </location>
</feature>
<dbReference type="GO" id="GO:0004497">
    <property type="term" value="F:monooxygenase activity"/>
    <property type="evidence" value="ECO:0007669"/>
    <property type="project" value="UniProtKB-KW"/>
</dbReference>
<dbReference type="PANTHER" id="PTHR30011:SF16">
    <property type="entry name" value="C2H2 FINGER DOMAIN TRANSCRIPTION FACTOR (EUROFUNG)-RELATED"/>
    <property type="match status" value="1"/>
</dbReference>
<keyword evidence="2" id="KW-0288">FMN</keyword>
<evidence type="ECO:0000256" key="5">
    <source>
        <dbReference type="ARBA" id="ARBA00033748"/>
    </source>
</evidence>
<comment type="caution">
    <text evidence="8">The sequence shown here is derived from an EMBL/GenBank/DDBJ whole genome shotgun (WGS) entry which is preliminary data.</text>
</comment>
<evidence type="ECO:0000256" key="3">
    <source>
        <dbReference type="ARBA" id="ARBA00023002"/>
    </source>
</evidence>
<dbReference type="Proteomes" id="UP000572817">
    <property type="component" value="Unassembled WGS sequence"/>
</dbReference>
<dbReference type="InterPro" id="IPR036291">
    <property type="entry name" value="NAD(P)-bd_dom_sf"/>
</dbReference>
<dbReference type="Gene3D" id="3.40.50.720">
    <property type="entry name" value="NAD(P)-binding Rossmann-like Domain"/>
    <property type="match status" value="1"/>
</dbReference>
<comment type="similarity">
    <text evidence="5">Belongs to the NtaA/SnaA/DszA monooxygenase family.</text>
</comment>
<reference evidence="8" key="1">
    <citation type="submission" date="2020-04" db="EMBL/GenBank/DDBJ databases">
        <title>Genome Assembly and Annotation of Botryosphaeria dothidea sdau 11-99, a Latent Pathogen of Apple Fruit Ring Rot in China.</title>
        <authorList>
            <person name="Yu C."/>
            <person name="Diao Y."/>
            <person name="Lu Q."/>
            <person name="Zhao J."/>
            <person name="Cui S."/>
            <person name="Peng C."/>
            <person name="He B."/>
            <person name="Liu H."/>
        </authorList>
    </citation>
    <scope>NUCLEOTIDE SEQUENCE [LARGE SCALE GENOMIC DNA]</scope>
    <source>
        <strain evidence="8">Sdau11-99</strain>
    </source>
</reference>
<dbReference type="InterPro" id="IPR016215">
    <property type="entry name" value="NTA_MOA"/>
</dbReference>
<evidence type="ECO:0000256" key="4">
    <source>
        <dbReference type="ARBA" id="ARBA00023033"/>
    </source>
</evidence>
<evidence type="ECO:0000259" key="7">
    <source>
        <dbReference type="Pfam" id="PF00296"/>
    </source>
</evidence>
<dbReference type="AlphaFoldDB" id="A0A8H4IV12"/>
<evidence type="ECO:0000256" key="1">
    <source>
        <dbReference type="ARBA" id="ARBA00022630"/>
    </source>
</evidence>
<name>A0A8H4IV12_9PEZI</name>
<protein>
    <submittedName>
        <fullName evidence="8">Luciferase-like protein</fullName>
    </submittedName>
</protein>
<dbReference type="InterPro" id="IPR051260">
    <property type="entry name" value="Diverse_substr_monoxygenases"/>
</dbReference>
<dbReference type="OrthoDB" id="5561043at2759"/>
<organism evidence="8 9">
    <name type="scientific">Botryosphaeria dothidea</name>
    <dbReference type="NCBI Taxonomy" id="55169"/>
    <lineage>
        <taxon>Eukaryota</taxon>
        <taxon>Fungi</taxon>
        <taxon>Dikarya</taxon>
        <taxon>Ascomycota</taxon>
        <taxon>Pezizomycotina</taxon>
        <taxon>Dothideomycetes</taxon>
        <taxon>Dothideomycetes incertae sedis</taxon>
        <taxon>Botryosphaeriales</taxon>
        <taxon>Botryosphaeriaceae</taxon>
        <taxon>Botryosphaeria</taxon>
    </lineage>
</organism>
<proteinExistence type="inferred from homology"/>
<keyword evidence="1" id="KW-0285">Flavoprotein</keyword>
<dbReference type="CDD" id="cd01095">
    <property type="entry name" value="Nitrilotriacetate_monoxgenase"/>
    <property type="match status" value="1"/>
</dbReference>
<dbReference type="NCBIfam" id="TIGR03860">
    <property type="entry name" value="FMN_nitrolo"/>
    <property type="match status" value="1"/>
</dbReference>
<dbReference type="SUPFAM" id="SSF51735">
    <property type="entry name" value="NAD(P)-binding Rossmann-fold domains"/>
    <property type="match status" value="1"/>
</dbReference>
<evidence type="ECO:0000313" key="9">
    <source>
        <dbReference type="Proteomes" id="UP000572817"/>
    </source>
</evidence>
<dbReference type="SUPFAM" id="SSF50129">
    <property type="entry name" value="GroES-like"/>
    <property type="match status" value="1"/>
</dbReference>